<evidence type="ECO:0000313" key="2">
    <source>
        <dbReference type="EMBL" id="KAK4577545.1"/>
    </source>
</evidence>
<evidence type="ECO:0000256" key="1">
    <source>
        <dbReference type="SAM" id="MobiDB-lite"/>
    </source>
</evidence>
<protein>
    <submittedName>
        <fullName evidence="2">Uncharacterized protein</fullName>
    </submittedName>
</protein>
<accession>A0AAN7ES65</accession>
<dbReference type="Proteomes" id="UP001324115">
    <property type="component" value="Unassembled WGS sequence"/>
</dbReference>
<keyword evidence="3" id="KW-1185">Reference proteome</keyword>
<evidence type="ECO:0000313" key="3">
    <source>
        <dbReference type="Proteomes" id="UP001324115"/>
    </source>
</evidence>
<reference evidence="2 3" key="1">
    <citation type="journal article" date="2023" name="G3 (Bethesda)">
        <title>A haplotype-resolved chromosome-scale genome for Quercus rubra L. provides insights into the genetics of adaptive traits for red oak species.</title>
        <authorList>
            <person name="Kapoor B."/>
            <person name="Jenkins J."/>
            <person name="Schmutz J."/>
            <person name="Zhebentyayeva T."/>
            <person name="Kuelheim C."/>
            <person name="Coggeshall M."/>
            <person name="Heim C."/>
            <person name="Lasky J.R."/>
            <person name="Leites L."/>
            <person name="Islam-Faridi N."/>
            <person name="Romero-Severson J."/>
            <person name="DeLeo V.L."/>
            <person name="Lucas S.M."/>
            <person name="Lazic D."/>
            <person name="Gailing O."/>
            <person name="Carlson J."/>
            <person name="Staton M."/>
        </authorList>
    </citation>
    <scope>NUCLEOTIDE SEQUENCE [LARGE SCALE GENOMIC DNA]</scope>
    <source>
        <strain evidence="2">Pseudo-F2</strain>
    </source>
</reference>
<gene>
    <name evidence="2" type="ORF">RGQ29_027890</name>
</gene>
<dbReference type="AlphaFoldDB" id="A0AAN7ES65"/>
<comment type="caution">
    <text evidence="2">The sequence shown here is derived from an EMBL/GenBank/DDBJ whole genome shotgun (WGS) entry which is preliminary data.</text>
</comment>
<feature type="compositionally biased region" description="Basic residues" evidence="1">
    <location>
        <begin position="92"/>
        <end position="101"/>
    </location>
</feature>
<sequence length="101" mass="11525">MIPMAGASKLNTSHQHHCQHSAHTSSHRKPEAPKSQHKNIATPKPKIQPFEHPKLETKIISFLHPQTQIKIPPFSKSLNPKKKPNPQTHKQASNKKRNFRP</sequence>
<feature type="region of interest" description="Disordered" evidence="1">
    <location>
        <begin position="1"/>
        <end position="101"/>
    </location>
</feature>
<name>A0AAN7ES65_QUERU</name>
<dbReference type="EMBL" id="JAXUIC010000008">
    <property type="protein sequence ID" value="KAK4577545.1"/>
    <property type="molecule type" value="Genomic_DNA"/>
</dbReference>
<proteinExistence type="predicted"/>
<organism evidence="2 3">
    <name type="scientific">Quercus rubra</name>
    <name type="common">Northern red oak</name>
    <name type="synonym">Quercus borealis</name>
    <dbReference type="NCBI Taxonomy" id="3512"/>
    <lineage>
        <taxon>Eukaryota</taxon>
        <taxon>Viridiplantae</taxon>
        <taxon>Streptophyta</taxon>
        <taxon>Embryophyta</taxon>
        <taxon>Tracheophyta</taxon>
        <taxon>Spermatophyta</taxon>
        <taxon>Magnoliopsida</taxon>
        <taxon>eudicotyledons</taxon>
        <taxon>Gunneridae</taxon>
        <taxon>Pentapetalae</taxon>
        <taxon>rosids</taxon>
        <taxon>fabids</taxon>
        <taxon>Fagales</taxon>
        <taxon>Fagaceae</taxon>
        <taxon>Quercus</taxon>
    </lineage>
</organism>